<dbReference type="InterPro" id="IPR012961">
    <property type="entry name" value="Ski2/MTR4_C"/>
</dbReference>
<dbReference type="AlphaFoldDB" id="A0A965GBX7"/>
<keyword evidence="2" id="KW-0067">ATP-binding</keyword>
<feature type="non-terminal residue" evidence="2">
    <location>
        <position position="1"/>
    </location>
</feature>
<keyword evidence="2" id="KW-0347">Helicase</keyword>
<protein>
    <submittedName>
        <fullName evidence="2">RNA helicase</fullName>
    </submittedName>
</protein>
<gene>
    <name evidence="2" type="ORF">EBT44_01340</name>
</gene>
<dbReference type="EMBL" id="RFXN01000007">
    <property type="protein sequence ID" value="NBR93497.1"/>
    <property type="molecule type" value="Genomic_DNA"/>
</dbReference>
<organism evidence="2 3">
    <name type="scientific">Candidatus Fonsibacter lacus</name>
    <dbReference type="NCBI Taxonomy" id="2576439"/>
    <lineage>
        <taxon>Bacteria</taxon>
        <taxon>Pseudomonadati</taxon>
        <taxon>Pseudomonadota</taxon>
        <taxon>Alphaproteobacteria</taxon>
        <taxon>Candidatus Pelagibacterales</taxon>
        <taxon>Candidatus Pelagibacterales incertae sedis</taxon>
        <taxon>Candidatus Fonsibacter</taxon>
    </lineage>
</organism>
<evidence type="ECO:0000259" key="1">
    <source>
        <dbReference type="SMART" id="SM01142"/>
    </source>
</evidence>
<dbReference type="Pfam" id="PF08148">
    <property type="entry name" value="DSHCT"/>
    <property type="match status" value="1"/>
</dbReference>
<accession>A0A965GBX7</accession>
<sequence>TYKRSGLRPSGRSSEIESELNEFKSQLRTHPCHDCPDREEHARIGERVARIESELEDLHSKILGRTNVIPRTFDRLCNVLQKLDYLAGDKVTNKGEMLAKIYSDADLVLAEAIQRNFFSTLDSIELVSTLSVFVYESRSDEPHKNLARNKNVLSTISSLEKLWLEIRGLEQKNSLQTMRELDGGVAAAIYKWASGGDLQETLTLAELPAGDFVRIVKQLIDLLMQISEASDSLAVYAREGITLLRRGVIAYSELVG</sequence>
<comment type="caution">
    <text evidence="2">The sequence shown here is derived from an EMBL/GenBank/DDBJ whole genome shotgun (WGS) entry which is preliminary data.</text>
</comment>
<evidence type="ECO:0000313" key="3">
    <source>
        <dbReference type="Proteomes" id="UP000740727"/>
    </source>
</evidence>
<keyword evidence="2" id="KW-0378">Hydrolase</keyword>
<evidence type="ECO:0000313" key="2">
    <source>
        <dbReference type="EMBL" id="NBR93497.1"/>
    </source>
</evidence>
<dbReference type="Proteomes" id="UP000740727">
    <property type="component" value="Unassembled WGS sequence"/>
</dbReference>
<name>A0A965GBX7_9PROT</name>
<dbReference type="GO" id="GO:0004386">
    <property type="term" value="F:helicase activity"/>
    <property type="evidence" value="ECO:0007669"/>
    <property type="project" value="UniProtKB-KW"/>
</dbReference>
<dbReference type="SMART" id="SM01142">
    <property type="entry name" value="DSHCT"/>
    <property type="match status" value="1"/>
</dbReference>
<reference evidence="2" key="1">
    <citation type="submission" date="2018-10" db="EMBL/GenBank/DDBJ databases">
        <title>Iterative Subtractive Binning of Freshwater Chronoseries Metagenomes Recovers Nearly Complete Genomes from over Four Hundred Novel Species.</title>
        <authorList>
            <person name="Rodriguez-R L.M."/>
            <person name="Tsementzi D."/>
            <person name="Luo C."/>
            <person name="Konstantinidis K.T."/>
        </authorList>
    </citation>
    <scope>NUCLEOTIDE SEQUENCE</scope>
    <source>
        <strain evidence="2">WB5_2A_028</strain>
    </source>
</reference>
<dbReference type="Gene3D" id="1.10.3380.30">
    <property type="match status" value="1"/>
</dbReference>
<feature type="domain" description="ATP-dependent RNA helicase Ski2/MTR4 C-terminal" evidence="1">
    <location>
        <begin position="86"/>
        <end position="254"/>
    </location>
</feature>
<proteinExistence type="predicted"/>
<keyword evidence="2" id="KW-0547">Nucleotide-binding</keyword>